<keyword evidence="3" id="KW-1185">Reference proteome</keyword>
<protein>
    <submittedName>
        <fullName evidence="2">Helix-turn-helix domain-containing protein</fullName>
    </submittedName>
</protein>
<accession>A0A1U9MJG5</accession>
<dbReference type="Proteomes" id="UP000189632">
    <property type="component" value="Chromosome"/>
</dbReference>
<name>A0A1U9MJG5_9HYPH</name>
<proteinExistence type="predicted"/>
<dbReference type="GO" id="GO:0003677">
    <property type="term" value="F:DNA binding"/>
    <property type="evidence" value="ECO:0007669"/>
    <property type="project" value="InterPro"/>
</dbReference>
<evidence type="ECO:0000259" key="1">
    <source>
        <dbReference type="PROSITE" id="PS50943"/>
    </source>
</evidence>
<sequence>MSQPQIYDDWRVRLAQKIEESGKSMRAISIAIGKGEAYVFSILKDRKNPSAETLAKVCAEVGTSVSYVLHGIERSAEEEFLKIFLQASPDVRAAILTLLRARTDAK</sequence>
<dbReference type="SUPFAM" id="SSF47413">
    <property type="entry name" value="lambda repressor-like DNA-binding domains"/>
    <property type="match status" value="1"/>
</dbReference>
<dbReference type="InterPro" id="IPR010982">
    <property type="entry name" value="Lambda_DNA-bd_dom_sf"/>
</dbReference>
<reference evidence="2 3" key="1">
    <citation type="submission" date="2016-11" db="EMBL/GenBank/DDBJ databases">
        <title>Comparative genomics of Bartonella apis.</title>
        <authorList>
            <person name="Engel P."/>
        </authorList>
    </citation>
    <scope>NUCLEOTIDE SEQUENCE [LARGE SCALE GENOMIC DNA]</scope>
    <source>
        <strain evidence="2 3">BBC0122</strain>
    </source>
</reference>
<organism evidence="2 3">
    <name type="scientific">Bartonella choladocola</name>
    <dbReference type="NCBI Taxonomy" id="2750995"/>
    <lineage>
        <taxon>Bacteria</taxon>
        <taxon>Pseudomonadati</taxon>
        <taxon>Pseudomonadota</taxon>
        <taxon>Alphaproteobacteria</taxon>
        <taxon>Hyphomicrobiales</taxon>
        <taxon>Bartonellaceae</taxon>
        <taxon>Bartonella</taxon>
    </lineage>
</organism>
<dbReference type="AlphaFoldDB" id="A0A1U9MJG5"/>
<dbReference type="PROSITE" id="PS50943">
    <property type="entry name" value="HTH_CROC1"/>
    <property type="match status" value="1"/>
</dbReference>
<feature type="domain" description="HTH cro/C1-type" evidence="1">
    <location>
        <begin position="14"/>
        <end position="68"/>
    </location>
</feature>
<dbReference type="SMART" id="SM00530">
    <property type="entry name" value="HTH_XRE"/>
    <property type="match status" value="1"/>
</dbReference>
<dbReference type="InterPro" id="IPR001387">
    <property type="entry name" value="Cro/C1-type_HTH"/>
</dbReference>
<dbReference type="Gene3D" id="1.10.260.40">
    <property type="entry name" value="lambda repressor-like DNA-binding domains"/>
    <property type="match status" value="1"/>
</dbReference>
<dbReference type="RefSeq" id="WP_225868101.1">
    <property type="nucleotide sequence ID" value="NZ_CP015625.1"/>
</dbReference>
<dbReference type="STRING" id="1686310.BBC0244_017660"/>
<evidence type="ECO:0000313" key="2">
    <source>
        <dbReference type="EMBL" id="AQT47860.1"/>
    </source>
</evidence>
<gene>
    <name evidence="2" type="ORF">BBC0122_017610</name>
</gene>
<dbReference type="EMBL" id="CP015625">
    <property type="protein sequence ID" value="AQT47860.1"/>
    <property type="molecule type" value="Genomic_DNA"/>
</dbReference>
<dbReference type="KEGG" id="bapi:BBC0122_017610"/>
<evidence type="ECO:0000313" key="3">
    <source>
        <dbReference type="Proteomes" id="UP000189632"/>
    </source>
</evidence>